<keyword evidence="2" id="KW-1185">Reference proteome</keyword>
<accession>A0A1D1VYC4</accession>
<protein>
    <submittedName>
        <fullName evidence="1">Uncharacterized protein</fullName>
    </submittedName>
</protein>
<name>A0A1D1VYC4_RAMVA</name>
<sequence>MGISTLVGMAEQALGGDESLYLPSHHQDHITSYIKEKDRSEWLAYRPTDGVVYCYHCFNLWADHPQDKSVRRKTWCNVFRVYANPSTSAADKRKVFRNKVLRHERTPTHTMCTEIN</sequence>
<comment type="caution">
    <text evidence="1">The sequence shown here is derived from an EMBL/GenBank/DDBJ whole genome shotgun (WGS) entry which is preliminary data.</text>
</comment>
<organism evidence="1 2">
    <name type="scientific">Ramazzottius varieornatus</name>
    <name type="common">Water bear</name>
    <name type="synonym">Tardigrade</name>
    <dbReference type="NCBI Taxonomy" id="947166"/>
    <lineage>
        <taxon>Eukaryota</taxon>
        <taxon>Metazoa</taxon>
        <taxon>Ecdysozoa</taxon>
        <taxon>Tardigrada</taxon>
        <taxon>Eutardigrada</taxon>
        <taxon>Parachela</taxon>
        <taxon>Hypsibioidea</taxon>
        <taxon>Ramazzottiidae</taxon>
        <taxon>Ramazzottius</taxon>
    </lineage>
</organism>
<evidence type="ECO:0000313" key="1">
    <source>
        <dbReference type="EMBL" id="GAV06417.1"/>
    </source>
</evidence>
<reference evidence="1 2" key="1">
    <citation type="journal article" date="2016" name="Nat. Commun.">
        <title>Extremotolerant tardigrade genome and improved radiotolerance of human cultured cells by tardigrade-unique protein.</title>
        <authorList>
            <person name="Hashimoto T."/>
            <person name="Horikawa D.D."/>
            <person name="Saito Y."/>
            <person name="Kuwahara H."/>
            <person name="Kozuka-Hata H."/>
            <person name="Shin-I T."/>
            <person name="Minakuchi Y."/>
            <person name="Ohishi K."/>
            <person name="Motoyama A."/>
            <person name="Aizu T."/>
            <person name="Enomoto A."/>
            <person name="Kondo K."/>
            <person name="Tanaka S."/>
            <person name="Hara Y."/>
            <person name="Koshikawa S."/>
            <person name="Sagara H."/>
            <person name="Miura T."/>
            <person name="Yokobori S."/>
            <person name="Miyagawa K."/>
            <person name="Suzuki Y."/>
            <person name="Kubo T."/>
            <person name="Oyama M."/>
            <person name="Kohara Y."/>
            <person name="Fujiyama A."/>
            <person name="Arakawa K."/>
            <person name="Katayama T."/>
            <person name="Toyoda A."/>
            <person name="Kunieda T."/>
        </authorList>
    </citation>
    <scope>NUCLEOTIDE SEQUENCE [LARGE SCALE GENOMIC DNA]</scope>
    <source>
        <strain evidence="1 2">YOKOZUNA-1</strain>
    </source>
</reference>
<proteinExistence type="predicted"/>
<dbReference type="Proteomes" id="UP000186922">
    <property type="component" value="Unassembled WGS sequence"/>
</dbReference>
<dbReference type="EMBL" id="BDGG01000013">
    <property type="protein sequence ID" value="GAV06417.1"/>
    <property type="molecule type" value="Genomic_DNA"/>
</dbReference>
<gene>
    <name evidence="1" type="primary">RvY_16416-1</name>
    <name evidence="1" type="synonym">RvY_16416.1</name>
    <name evidence="1" type="ORF">RvY_16416</name>
</gene>
<evidence type="ECO:0000313" key="2">
    <source>
        <dbReference type="Proteomes" id="UP000186922"/>
    </source>
</evidence>
<dbReference type="AlphaFoldDB" id="A0A1D1VYC4"/>